<dbReference type="PANTHER" id="PTHR33085:SF80">
    <property type="entry name" value="F-BOX ASSOCIATED DOMAIN-CONTAINING PROTEIN"/>
    <property type="match status" value="1"/>
</dbReference>
<evidence type="ECO:0000313" key="1">
    <source>
        <dbReference type="EMBL" id="CAD6214224.1"/>
    </source>
</evidence>
<dbReference type="AlphaFoldDB" id="A0A811N204"/>
<protein>
    <submittedName>
        <fullName evidence="1">Uncharacterized protein</fullName>
    </submittedName>
</protein>
<evidence type="ECO:0000313" key="2">
    <source>
        <dbReference type="Proteomes" id="UP000604825"/>
    </source>
</evidence>
<keyword evidence="2" id="KW-1185">Reference proteome</keyword>
<name>A0A811N204_9POAL</name>
<sequence>MAMHLGASGDILGGVPTIDVQDQTITFEPPPNGPAFPIYIPVSDDRLFALDIGTFEILRKPEPSGLWVWGRVTYPPFSISDVSSYGVQPDGCILVSTKSGVTFIFDTKEHVWKLCGDWVFPFTGHGHYDPALEGFVGLSKDLATLGYLYCCTMASTMTGDTGKGLHPSPDFKCTKKVYNEDPAEGQHVSATLVHMRQGKFCLVECVCTDNTPTDQDQLRVPPGADELDFMGGGPQGGRFMYRLKTFSLSYDTKGDLKLKH</sequence>
<organism evidence="1 2">
    <name type="scientific">Miscanthus lutarioriparius</name>
    <dbReference type="NCBI Taxonomy" id="422564"/>
    <lineage>
        <taxon>Eukaryota</taxon>
        <taxon>Viridiplantae</taxon>
        <taxon>Streptophyta</taxon>
        <taxon>Embryophyta</taxon>
        <taxon>Tracheophyta</taxon>
        <taxon>Spermatophyta</taxon>
        <taxon>Magnoliopsida</taxon>
        <taxon>Liliopsida</taxon>
        <taxon>Poales</taxon>
        <taxon>Poaceae</taxon>
        <taxon>PACMAD clade</taxon>
        <taxon>Panicoideae</taxon>
        <taxon>Andropogonodae</taxon>
        <taxon>Andropogoneae</taxon>
        <taxon>Saccharinae</taxon>
        <taxon>Miscanthus</taxon>
    </lineage>
</organism>
<dbReference type="Proteomes" id="UP000604825">
    <property type="component" value="Unassembled WGS sequence"/>
</dbReference>
<comment type="caution">
    <text evidence="1">The sequence shown here is derived from an EMBL/GenBank/DDBJ whole genome shotgun (WGS) entry which is preliminary data.</text>
</comment>
<proteinExistence type="predicted"/>
<dbReference type="EMBL" id="CAJGYO010000002">
    <property type="protein sequence ID" value="CAD6214224.1"/>
    <property type="molecule type" value="Genomic_DNA"/>
</dbReference>
<dbReference type="Pfam" id="PF07893">
    <property type="entry name" value="DUF1668"/>
    <property type="match status" value="1"/>
</dbReference>
<dbReference type="OrthoDB" id="590041at2759"/>
<accession>A0A811N204</accession>
<dbReference type="InterPro" id="IPR012871">
    <property type="entry name" value="DUF1668_ORYSA"/>
</dbReference>
<gene>
    <name evidence="1" type="ORF">NCGR_LOCUS9665</name>
</gene>
<reference evidence="1" key="1">
    <citation type="submission" date="2020-10" db="EMBL/GenBank/DDBJ databases">
        <authorList>
            <person name="Han B."/>
            <person name="Lu T."/>
            <person name="Zhao Q."/>
            <person name="Huang X."/>
            <person name="Zhao Y."/>
        </authorList>
    </citation>
    <scope>NUCLEOTIDE SEQUENCE</scope>
</reference>
<dbReference type="PANTHER" id="PTHR33085">
    <property type="entry name" value="OS12G0113100 PROTEIN-RELATED"/>
    <property type="match status" value="1"/>
</dbReference>